<evidence type="ECO:0000313" key="4">
    <source>
        <dbReference type="Proteomes" id="UP001499895"/>
    </source>
</evidence>
<organism evidence="3 4">
    <name type="scientific">Streptomyces stramineus</name>
    <dbReference type="NCBI Taxonomy" id="173861"/>
    <lineage>
        <taxon>Bacteria</taxon>
        <taxon>Bacillati</taxon>
        <taxon>Actinomycetota</taxon>
        <taxon>Actinomycetes</taxon>
        <taxon>Kitasatosporales</taxon>
        <taxon>Streptomycetaceae</taxon>
        <taxon>Streptomyces</taxon>
    </lineage>
</organism>
<name>A0ABP3KK86_9ACTN</name>
<comment type="caution">
    <text evidence="3">The sequence shown here is derived from an EMBL/GenBank/DDBJ whole genome shotgun (WGS) entry which is preliminary data.</text>
</comment>
<comment type="similarity">
    <text evidence="1">Belongs to the iron/ascorbate-dependent oxidoreductase family.</text>
</comment>
<evidence type="ECO:0000313" key="3">
    <source>
        <dbReference type="EMBL" id="GAA0479464.1"/>
    </source>
</evidence>
<dbReference type="PANTHER" id="PTHR41677">
    <property type="entry name" value="YALI0B19030P"/>
    <property type="match status" value="1"/>
</dbReference>
<dbReference type="PROSITE" id="PS51471">
    <property type="entry name" value="FE2OG_OXY"/>
    <property type="match status" value="1"/>
</dbReference>
<protein>
    <recommendedName>
        <fullName evidence="2">Fe2OG dioxygenase domain-containing protein</fullName>
    </recommendedName>
</protein>
<gene>
    <name evidence="3" type="ORF">GCM10009544_46740</name>
</gene>
<dbReference type="PANTHER" id="PTHR41677:SF1">
    <property type="entry name" value="FE2OG DIOXYGENASE DOMAIN-CONTAINING PROTEIN"/>
    <property type="match status" value="1"/>
</dbReference>
<reference evidence="4" key="1">
    <citation type="journal article" date="2019" name="Int. J. Syst. Evol. Microbiol.">
        <title>The Global Catalogue of Microorganisms (GCM) 10K type strain sequencing project: providing services to taxonomists for standard genome sequencing and annotation.</title>
        <authorList>
            <consortium name="The Broad Institute Genomics Platform"/>
            <consortium name="The Broad Institute Genome Sequencing Center for Infectious Disease"/>
            <person name="Wu L."/>
            <person name="Ma J."/>
        </authorList>
    </citation>
    <scope>NUCLEOTIDE SEQUENCE [LARGE SCALE GENOMIC DNA]</scope>
    <source>
        <strain evidence="4">JCM 10649</strain>
    </source>
</reference>
<evidence type="ECO:0000256" key="1">
    <source>
        <dbReference type="RuleBase" id="RU003682"/>
    </source>
</evidence>
<dbReference type="EMBL" id="BAAAHB010000062">
    <property type="protein sequence ID" value="GAA0479464.1"/>
    <property type="molecule type" value="Genomic_DNA"/>
</dbReference>
<dbReference type="SUPFAM" id="SSF51197">
    <property type="entry name" value="Clavaminate synthase-like"/>
    <property type="match status" value="1"/>
</dbReference>
<dbReference type="Gene3D" id="2.60.120.620">
    <property type="entry name" value="q2cbj1_9rhob like domain"/>
    <property type="match status" value="1"/>
</dbReference>
<keyword evidence="1" id="KW-0479">Metal-binding</keyword>
<proteinExistence type="inferred from homology"/>
<dbReference type="RefSeq" id="WP_344094027.1">
    <property type="nucleotide sequence ID" value="NZ_BAAAHB010000062.1"/>
</dbReference>
<keyword evidence="1" id="KW-0560">Oxidoreductase</keyword>
<keyword evidence="4" id="KW-1185">Reference proteome</keyword>
<feature type="domain" description="Fe2OG dioxygenase" evidence="2">
    <location>
        <begin position="152"/>
        <end position="257"/>
    </location>
</feature>
<accession>A0ABP3KK86</accession>
<keyword evidence="1" id="KW-0408">Iron</keyword>
<sequence>MPTASALDLPRTPTGFQQVFHALRAHTPRRGARLPAEPRWRSDFIDRDATGARVALQEFGYTARELSTWRGRTDDTAVVGPFRLLTEEGLGRLTEVCEQLEGAAQRTRFIATRRVRSADLLSPFINNMIRDRGFLLTCSRLVGVPLIPHPLRVPTAQINYSNGRGGPEIVRWHRDGMDYVFTVQLSGYDDYEGGRFTYFQGRTDEFTGVRAGDPRLREAPCGDRGATLFLHGSRIFHAVTPVTRGRRVTLVISLFCPYFARQDSNTFWHLAGDDGISATVPSWLRLKWPVRNAPVDFSLRAASPVITWDDLA</sequence>
<dbReference type="Proteomes" id="UP001499895">
    <property type="component" value="Unassembled WGS sequence"/>
</dbReference>
<evidence type="ECO:0000259" key="2">
    <source>
        <dbReference type="PROSITE" id="PS51471"/>
    </source>
</evidence>
<dbReference type="InterPro" id="IPR005123">
    <property type="entry name" value="Oxoglu/Fe-dep_dioxygenase_dom"/>
</dbReference>